<feature type="non-terminal residue" evidence="1">
    <location>
        <position position="1"/>
    </location>
</feature>
<evidence type="ECO:0000313" key="1">
    <source>
        <dbReference type="EMBL" id="CAG8666931.1"/>
    </source>
</evidence>
<name>A0ACA9NNP0_9GLOM</name>
<gene>
    <name evidence="1" type="ORF">SPELUC_LOCUS9491</name>
</gene>
<dbReference type="Proteomes" id="UP000789366">
    <property type="component" value="Unassembled WGS sequence"/>
</dbReference>
<dbReference type="EMBL" id="CAJVPW010016061">
    <property type="protein sequence ID" value="CAG8666931.1"/>
    <property type="molecule type" value="Genomic_DNA"/>
</dbReference>
<organism evidence="1 2">
    <name type="scientific">Cetraspora pellucida</name>
    <dbReference type="NCBI Taxonomy" id="1433469"/>
    <lineage>
        <taxon>Eukaryota</taxon>
        <taxon>Fungi</taxon>
        <taxon>Fungi incertae sedis</taxon>
        <taxon>Mucoromycota</taxon>
        <taxon>Glomeromycotina</taxon>
        <taxon>Glomeromycetes</taxon>
        <taxon>Diversisporales</taxon>
        <taxon>Gigasporaceae</taxon>
        <taxon>Cetraspora</taxon>
    </lineage>
</organism>
<evidence type="ECO:0000313" key="2">
    <source>
        <dbReference type="Proteomes" id="UP000789366"/>
    </source>
</evidence>
<keyword evidence="2" id="KW-1185">Reference proteome</keyword>
<feature type="non-terminal residue" evidence="1">
    <location>
        <position position="76"/>
    </location>
</feature>
<proteinExistence type="predicted"/>
<accession>A0ACA9NNP0</accession>
<reference evidence="1" key="1">
    <citation type="submission" date="2021-06" db="EMBL/GenBank/DDBJ databases">
        <authorList>
            <person name="Kallberg Y."/>
            <person name="Tangrot J."/>
            <person name="Rosling A."/>
        </authorList>
    </citation>
    <scope>NUCLEOTIDE SEQUENCE</scope>
    <source>
        <strain evidence="1">28 12/20/2015</strain>
    </source>
</reference>
<sequence>NNKNVFDSIFAETHSELKCLNNKISKLQDIYLINDDSDEKSDNEANEFINNKASSESLAIYINNFFIADQIEYFHK</sequence>
<comment type="caution">
    <text evidence="1">The sequence shown here is derived from an EMBL/GenBank/DDBJ whole genome shotgun (WGS) entry which is preliminary data.</text>
</comment>
<protein>
    <submittedName>
        <fullName evidence="1">525_t:CDS:1</fullName>
    </submittedName>
</protein>